<protein>
    <submittedName>
        <fullName evidence="1">Uncharacterized protein</fullName>
    </submittedName>
</protein>
<dbReference type="KEGG" id="amt:Amet_4391"/>
<name>A6TKA1_ALKMQ</name>
<dbReference type="STRING" id="293826.Amet_0391"/>
<evidence type="ECO:0000313" key="4">
    <source>
        <dbReference type="Proteomes" id="UP000001572"/>
    </source>
</evidence>
<keyword evidence="4" id="KW-1185">Reference proteome</keyword>
<dbReference type="RefSeq" id="WP_011971527.1">
    <property type="nucleotide sequence ID" value="NC_009633.1"/>
</dbReference>
<organism evidence="1 4">
    <name type="scientific">Alkaliphilus metalliredigens (strain QYMF)</name>
    <dbReference type="NCBI Taxonomy" id="293826"/>
    <lineage>
        <taxon>Bacteria</taxon>
        <taxon>Bacillati</taxon>
        <taxon>Bacillota</taxon>
        <taxon>Clostridia</taxon>
        <taxon>Peptostreptococcales</taxon>
        <taxon>Natronincolaceae</taxon>
        <taxon>Alkaliphilus</taxon>
    </lineage>
</organism>
<evidence type="ECO:0000313" key="1">
    <source>
        <dbReference type="EMBL" id="ABR46619.1"/>
    </source>
</evidence>
<proteinExistence type="predicted"/>
<reference evidence="1" key="1">
    <citation type="submission" date="2007-06" db="EMBL/GenBank/DDBJ databases">
        <title>Complete sequence of Alkaliphilus metalliredigens QYMF.</title>
        <authorList>
            <consortium name="US DOE Joint Genome Institute"/>
            <person name="Copeland A."/>
            <person name="Lucas S."/>
            <person name="Lapidus A."/>
            <person name="Barry K."/>
            <person name="Detter J.C."/>
            <person name="Glavina del Rio T."/>
            <person name="Hammon N."/>
            <person name="Israni S."/>
            <person name="Dalin E."/>
            <person name="Tice H."/>
            <person name="Pitluck S."/>
            <person name="Chertkov O."/>
            <person name="Brettin T."/>
            <person name="Bruce D."/>
            <person name="Han C."/>
            <person name="Schmutz J."/>
            <person name="Larimer F."/>
            <person name="Land M."/>
            <person name="Hauser L."/>
            <person name="Kyrpides N."/>
            <person name="Mikhailova N."/>
            <person name="Ye Q."/>
            <person name="Zhou J."/>
            <person name="Fields M."/>
            <person name="Richardson P."/>
        </authorList>
    </citation>
    <scope>NUCLEOTIDE SEQUENCE</scope>
    <source>
        <strain evidence="1">QYMF</strain>
    </source>
</reference>
<dbReference type="EMBL" id="CP000724">
    <property type="protein sequence ID" value="ABR48092.1"/>
    <property type="molecule type" value="Genomic_DNA"/>
</dbReference>
<dbReference type="AlphaFoldDB" id="A6TKA1"/>
<dbReference type="KEGG" id="amt:Amet_1929"/>
<dbReference type="KEGG" id="amt:Amet_0391"/>
<dbReference type="Proteomes" id="UP000001572">
    <property type="component" value="Chromosome"/>
</dbReference>
<dbReference type="HOGENOM" id="CLU_2662946_0_0_9"/>
<sequence>MEDVLIKMEGAAQRKRLEENLKVNINSLVEGLETKERTIEEIKNYIEKEYIGKGALKLFINRVEAKGNVGISKGR</sequence>
<reference evidence="4" key="2">
    <citation type="journal article" date="2016" name="Genome Announc.">
        <title>Complete genome sequence of Alkaliphilus metalliredigens strain QYMF, an alkaliphilic and metal-reducing bacterium isolated from borax-contaminated leachate ponds.</title>
        <authorList>
            <person name="Hwang C."/>
            <person name="Copeland A."/>
            <person name="Lucas S."/>
            <person name="Lapidus A."/>
            <person name="Barry K."/>
            <person name="Detter J.C."/>
            <person name="Glavina Del Rio T."/>
            <person name="Hammon N."/>
            <person name="Israni S."/>
            <person name="Dalin E."/>
            <person name="Tice H."/>
            <person name="Pitluck S."/>
            <person name="Chertkov O."/>
            <person name="Brettin T."/>
            <person name="Bruce D."/>
            <person name="Han C."/>
            <person name="Schmutz J."/>
            <person name="Larimer F."/>
            <person name="Land M.L."/>
            <person name="Hauser L."/>
            <person name="Kyrpides N."/>
            <person name="Mikhailova N."/>
            <person name="Ye Q."/>
            <person name="Zhou J."/>
            <person name="Richardson P."/>
            <person name="Fields M.W."/>
        </authorList>
    </citation>
    <scope>NUCLEOTIDE SEQUENCE [LARGE SCALE GENOMIC DNA]</scope>
    <source>
        <strain evidence="4">QYMF</strain>
    </source>
</reference>
<dbReference type="EMBL" id="CP000724">
    <property type="protein sequence ID" value="ABR46619.1"/>
    <property type="molecule type" value="Genomic_DNA"/>
</dbReference>
<evidence type="ECO:0000313" key="3">
    <source>
        <dbReference type="EMBL" id="ABR50465.1"/>
    </source>
</evidence>
<evidence type="ECO:0000313" key="2">
    <source>
        <dbReference type="EMBL" id="ABR48092.1"/>
    </source>
</evidence>
<dbReference type="EMBL" id="CP000724">
    <property type="protein sequence ID" value="ABR50465.1"/>
    <property type="molecule type" value="Genomic_DNA"/>
</dbReference>
<gene>
    <name evidence="1" type="ordered locus">Amet_0391</name>
    <name evidence="2" type="ordered locus">Amet_1929</name>
    <name evidence="3" type="ordered locus">Amet_4391</name>
</gene>
<accession>A6TKA1</accession>